<evidence type="ECO:0000313" key="2">
    <source>
        <dbReference type="Proteomes" id="UP000204551"/>
    </source>
</evidence>
<organism evidence="1 2">
    <name type="scientific">Arenibacter algicola</name>
    <dbReference type="NCBI Taxonomy" id="616991"/>
    <lineage>
        <taxon>Bacteria</taxon>
        <taxon>Pseudomonadati</taxon>
        <taxon>Bacteroidota</taxon>
        <taxon>Flavobacteriia</taxon>
        <taxon>Flavobacteriales</taxon>
        <taxon>Flavobacteriaceae</taxon>
        <taxon>Arenibacter</taxon>
    </lineage>
</organism>
<protein>
    <submittedName>
        <fullName evidence="1">WbqC-like protein family protein</fullName>
    </submittedName>
</protein>
<dbReference type="EMBL" id="CP022515">
    <property type="protein sequence ID" value="ASO07971.1"/>
    <property type="molecule type" value="Genomic_DNA"/>
</dbReference>
<sequence length="70" mass="8217">MNYINVIAGQKLYNKNYFENNDVPLNFVPSLTSKYHLFNINFKPILSIIDELIFNSVEEIKEIPNNQKLV</sequence>
<dbReference type="InterPro" id="IPR014985">
    <property type="entry name" value="WbqC"/>
</dbReference>
<dbReference type="Pfam" id="PF08889">
    <property type="entry name" value="WbqC"/>
    <property type="match status" value="1"/>
</dbReference>
<proteinExistence type="predicted"/>
<reference evidence="1 2" key="1">
    <citation type="submission" date="2017-07" db="EMBL/GenBank/DDBJ databases">
        <title>Genome Sequence of Arenibacter algicola Strain SMS7 Isolated from a culture of the Diatom Skeletonema marinoi.</title>
        <authorList>
            <person name="Topel M."/>
            <person name="Pinder M.I.M."/>
            <person name="Johansson O.N."/>
            <person name="Kourtchenko O."/>
            <person name="Godhe A."/>
            <person name="Clarke A.K."/>
        </authorList>
    </citation>
    <scope>NUCLEOTIDE SEQUENCE [LARGE SCALE GENOMIC DNA]</scope>
    <source>
        <strain evidence="1 2">SMS7</strain>
    </source>
</reference>
<evidence type="ECO:0000313" key="1">
    <source>
        <dbReference type="EMBL" id="ASO07971.1"/>
    </source>
</evidence>
<name>A0A221V4C9_9FLAO</name>
<dbReference type="KEGG" id="aalg:AREALGSMS7_04573"/>
<accession>A0A221V4C9</accession>
<gene>
    <name evidence="1" type="ORF">AREALGSMS7_04573</name>
</gene>
<dbReference type="AlphaFoldDB" id="A0A221V4C9"/>
<dbReference type="Proteomes" id="UP000204551">
    <property type="component" value="Chromosome"/>
</dbReference>